<accession>A0A841G265</accession>
<gene>
    <name evidence="2" type="ORF">HNR73_006120</name>
</gene>
<dbReference type="Proteomes" id="UP000548476">
    <property type="component" value="Unassembled WGS sequence"/>
</dbReference>
<dbReference type="PANTHER" id="PTHR36933">
    <property type="entry name" value="SLL0788 PROTEIN"/>
    <property type="match status" value="1"/>
</dbReference>
<evidence type="ECO:0000313" key="3">
    <source>
        <dbReference type="Proteomes" id="UP000548476"/>
    </source>
</evidence>
<dbReference type="InterPro" id="IPR012347">
    <property type="entry name" value="Ferritin-like"/>
</dbReference>
<keyword evidence="3" id="KW-1185">Reference proteome</keyword>
<dbReference type="Gene3D" id="1.20.1260.10">
    <property type="match status" value="1"/>
</dbReference>
<dbReference type="InterPro" id="IPR005183">
    <property type="entry name" value="DUF305_CopM-like"/>
</dbReference>
<dbReference type="AlphaFoldDB" id="A0A841G265"/>
<dbReference type="EMBL" id="JACHGT010000015">
    <property type="protein sequence ID" value="MBB6038240.1"/>
    <property type="molecule type" value="Genomic_DNA"/>
</dbReference>
<feature type="domain" description="DUF305" evidence="1">
    <location>
        <begin position="43"/>
        <end position="194"/>
    </location>
</feature>
<reference evidence="2 3" key="1">
    <citation type="submission" date="2020-08" db="EMBL/GenBank/DDBJ databases">
        <title>Genomic Encyclopedia of Type Strains, Phase IV (KMG-IV): sequencing the most valuable type-strain genomes for metagenomic binning, comparative biology and taxonomic classification.</title>
        <authorList>
            <person name="Goeker M."/>
        </authorList>
    </citation>
    <scope>NUCLEOTIDE SEQUENCE [LARGE SCALE GENOMIC DNA]</scope>
    <source>
        <strain evidence="2 3">YIM 65646</strain>
    </source>
</reference>
<evidence type="ECO:0000313" key="2">
    <source>
        <dbReference type="EMBL" id="MBB6038240.1"/>
    </source>
</evidence>
<evidence type="ECO:0000259" key="1">
    <source>
        <dbReference type="Pfam" id="PF03713"/>
    </source>
</evidence>
<dbReference type="PANTHER" id="PTHR36933:SF1">
    <property type="entry name" value="SLL0788 PROTEIN"/>
    <property type="match status" value="1"/>
</dbReference>
<name>A0A841G265_9ACTN</name>
<comment type="caution">
    <text evidence="2">The sequence shown here is derived from an EMBL/GenBank/DDBJ whole genome shotgun (WGS) entry which is preliminary data.</text>
</comment>
<sequence length="203" mass="21995">MRQHLRQRPLITLALAVVVALLVGAAVGVTLAQPASYADDSAEAGFARDMIGHHAQAVNMGMMEYRNGEDPDMRRFGYDIGLTQQAQIGIMQTWLSDWGLNPTSTEPAMEWMDGEMTLVDGRMPGMASPEDLAALDAARGKEADVLFAELMIQHHLGGVHMADAVLARTDDTRVTHLAQVMKNGQQSEIDALRDKLTALGAQA</sequence>
<organism evidence="2 3">
    <name type="scientific">Phytomonospora endophytica</name>
    <dbReference type="NCBI Taxonomy" id="714109"/>
    <lineage>
        <taxon>Bacteria</taxon>
        <taxon>Bacillati</taxon>
        <taxon>Actinomycetota</taxon>
        <taxon>Actinomycetes</taxon>
        <taxon>Micromonosporales</taxon>
        <taxon>Micromonosporaceae</taxon>
        <taxon>Phytomonospora</taxon>
    </lineage>
</organism>
<proteinExistence type="predicted"/>
<dbReference type="Pfam" id="PF03713">
    <property type="entry name" value="DUF305"/>
    <property type="match status" value="1"/>
</dbReference>
<dbReference type="RefSeq" id="WP_184791027.1">
    <property type="nucleotide sequence ID" value="NZ_BONT01000047.1"/>
</dbReference>
<protein>
    <submittedName>
        <fullName evidence="2">Uncharacterized protein (DUF305 family)</fullName>
    </submittedName>
</protein>